<dbReference type="InterPro" id="IPR045097">
    <property type="entry name" value="Thymidate_synth/dCMP_Mease"/>
</dbReference>
<evidence type="ECO:0000259" key="12">
    <source>
        <dbReference type="Pfam" id="PF00303"/>
    </source>
</evidence>
<dbReference type="AlphaFoldDB" id="A0AAE1PP21"/>
<dbReference type="FunFam" id="3.30.572.10:FF:000007">
    <property type="entry name" value="thymidylate synthase isoform X2"/>
    <property type="match status" value="1"/>
</dbReference>
<comment type="function">
    <text evidence="9">Catalyzes the reductive methylation of 2'-deoxyuridine 5'-monophosphate (dUMP) to thymidine 5'-monophosphate (dTMP), using the cosubstrate, 5,10- methylenetetrahydrofolate (CH2H4folate) as a 1-carbon donor and reductant and contributes to the de novo mitochondrial thymidylate biosynthesis pathway.</text>
</comment>
<comment type="caution">
    <text evidence="13">The sequence shown here is derived from an EMBL/GenBank/DDBJ whole genome shotgun (WGS) entry which is preliminary data.</text>
</comment>
<protein>
    <recommendedName>
        <fullName evidence="4">Thymidylate synthase</fullName>
        <ecNumber evidence="3">2.1.1.45</ecNumber>
    </recommendedName>
</protein>
<dbReference type="EC" id="2.1.1.45" evidence="3"/>
<dbReference type="Proteomes" id="UP001292094">
    <property type="component" value="Unassembled WGS sequence"/>
</dbReference>
<keyword evidence="14" id="KW-1185">Reference proteome</keyword>
<dbReference type="SUPFAM" id="SSF55831">
    <property type="entry name" value="Thymidylate synthase/dCMP hydroxymethylase"/>
    <property type="match status" value="1"/>
</dbReference>
<evidence type="ECO:0000256" key="2">
    <source>
        <dbReference type="ARBA" id="ARBA00009972"/>
    </source>
</evidence>
<reference evidence="13" key="1">
    <citation type="submission" date="2023-11" db="EMBL/GenBank/DDBJ databases">
        <title>Genome assemblies of two species of porcelain crab, Petrolisthes cinctipes and Petrolisthes manimaculis (Anomura: Porcellanidae).</title>
        <authorList>
            <person name="Angst P."/>
        </authorList>
    </citation>
    <scope>NUCLEOTIDE SEQUENCE</scope>
    <source>
        <strain evidence="13">PB745_02</strain>
        <tissue evidence="13">Gill</tissue>
    </source>
</reference>
<evidence type="ECO:0000256" key="6">
    <source>
        <dbReference type="ARBA" id="ARBA00022679"/>
    </source>
</evidence>
<dbReference type="PRINTS" id="PR00108">
    <property type="entry name" value="THYMDSNTHASE"/>
</dbReference>
<comment type="catalytic activity">
    <reaction evidence="8">
        <text>dUMP + (6R)-5,10-methylene-5,6,7,8-tetrahydrofolate = 7,8-dihydrofolate + dTMP</text>
        <dbReference type="Rhea" id="RHEA:12104"/>
        <dbReference type="ChEBI" id="CHEBI:15636"/>
        <dbReference type="ChEBI" id="CHEBI:57451"/>
        <dbReference type="ChEBI" id="CHEBI:63528"/>
        <dbReference type="ChEBI" id="CHEBI:246422"/>
        <dbReference type="EC" id="2.1.1.45"/>
    </reaction>
    <physiologicalReaction direction="left-to-right" evidence="8">
        <dbReference type="Rhea" id="RHEA:12105"/>
    </physiologicalReaction>
</comment>
<comment type="similarity">
    <text evidence="2">Belongs to the thymidylate synthase family.</text>
</comment>
<gene>
    <name evidence="13" type="ORF">Pmani_016634</name>
</gene>
<keyword evidence="7" id="KW-0545">Nucleotide biosynthesis</keyword>
<dbReference type="GO" id="GO:0032259">
    <property type="term" value="P:methylation"/>
    <property type="evidence" value="ECO:0007669"/>
    <property type="project" value="UniProtKB-KW"/>
</dbReference>
<feature type="active site" evidence="10">
    <location>
        <position position="258"/>
    </location>
</feature>
<organism evidence="13 14">
    <name type="scientific">Petrolisthes manimaculis</name>
    <dbReference type="NCBI Taxonomy" id="1843537"/>
    <lineage>
        <taxon>Eukaryota</taxon>
        <taxon>Metazoa</taxon>
        <taxon>Ecdysozoa</taxon>
        <taxon>Arthropoda</taxon>
        <taxon>Crustacea</taxon>
        <taxon>Multicrustacea</taxon>
        <taxon>Malacostraca</taxon>
        <taxon>Eumalacostraca</taxon>
        <taxon>Eucarida</taxon>
        <taxon>Decapoda</taxon>
        <taxon>Pleocyemata</taxon>
        <taxon>Anomura</taxon>
        <taxon>Galatheoidea</taxon>
        <taxon>Porcellanidae</taxon>
        <taxon>Petrolisthes</taxon>
    </lineage>
</organism>
<dbReference type="Gene3D" id="3.30.572.10">
    <property type="entry name" value="Thymidylate synthase/dCMP hydroxymethylase domain"/>
    <property type="match status" value="1"/>
</dbReference>
<evidence type="ECO:0000256" key="8">
    <source>
        <dbReference type="ARBA" id="ARBA00050752"/>
    </source>
</evidence>
<feature type="domain" description="Thymidylate synthase/dCMP hydroxymethylase" evidence="12">
    <location>
        <begin position="156"/>
        <end position="372"/>
    </location>
</feature>
<dbReference type="GO" id="GO:0005739">
    <property type="term" value="C:mitochondrion"/>
    <property type="evidence" value="ECO:0007669"/>
    <property type="project" value="TreeGrafter"/>
</dbReference>
<evidence type="ECO:0000256" key="9">
    <source>
        <dbReference type="ARBA" id="ARBA00056634"/>
    </source>
</evidence>
<sequence>MSPTPITNQEINGNIATENIGNTDKESNGNTLKEINGNTATTEINGNIATESVDSTAKEIKESVGNTAKEIKEINGNTDKEKKEINGNTAAESVGNTDKETKENIDVKVLGVVHHEEYQYLDLIQNILTHGHKKSDRTGTGTLSIFGAQMRFSLRNGSTNAHHLSSKGVHIWTPNSSREFLDGAGFRDRLEGDLGPVYGFQWRHSGAKYTDMNADYTGKGVDQLQKIIDTIKTNPDDRRMVMSAWNVTDLPLMALPPCHCLCQFYVCDGELSCQLYQRSADMGLGVPFNIASYALLTCMVAKPGEFIHTLGDAHVYTNHTDALTQQLQRTPHTFPTLHINKERVHDIGDLVYEDFVLDAYKPHPKIVMKMAV</sequence>
<evidence type="ECO:0000256" key="4">
    <source>
        <dbReference type="ARBA" id="ARBA00015931"/>
    </source>
</evidence>
<dbReference type="InterPro" id="IPR023451">
    <property type="entry name" value="Thymidate_synth/dCMP_Mease_dom"/>
</dbReference>
<dbReference type="PANTHER" id="PTHR11548">
    <property type="entry name" value="THYMIDYLATE SYNTHASE 1"/>
    <property type="match status" value="1"/>
</dbReference>
<dbReference type="InterPro" id="IPR020940">
    <property type="entry name" value="Thymidylate_synthase_AS"/>
</dbReference>
<dbReference type="CDD" id="cd00351">
    <property type="entry name" value="TS_Pyrimidine_HMase"/>
    <property type="match status" value="1"/>
</dbReference>
<evidence type="ECO:0000256" key="3">
    <source>
        <dbReference type="ARBA" id="ARBA00011947"/>
    </source>
</evidence>
<evidence type="ECO:0000256" key="1">
    <source>
        <dbReference type="ARBA" id="ARBA00004992"/>
    </source>
</evidence>
<dbReference type="NCBIfam" id="TIGR03284">
    <property type="entry name" value="thym_sym"/>
    <property type="match status" value="1"/>
</dbReference>
<feature type="region of interest" description="Disordered" evidence="11">
    <location>
        <begin position="1"/>
        <end position="30"/>
    </location>
</feature>
<evidence type="ECO:0000313" key="13">
    <source>
        <dbReference type="EMBL" id="KAK4311908.1"/>
    </source>
</evidence>
<proteinExistence type="inferred from homology"/>
<evidence type="ECO:0000256" key="5">
    <source>
        <dbReference type="ARBA" id="ARBA00022603"/>
    </source>
</evidence>
<evidence type="ECO:0000256" key="10">
    <source>
        <dbReference type="PROSITE-ProRule" id="PRU10016"/>
    </source>
</evidence>
<evidence type="ECO:0000256" key="11">
    <source>
        <dbReference type="SAM" id="MobiDB-lite"/>
    </source>
</evidence>
<dbReference type="Pfam" id="PF00303">
    <property type="entry name" value="Thymidylat_synt"/>
    <property type="match status" value="1"/>
</dbReference>
<dbReference type="GO" id="GO:0006231">
    <property type="term" value="P:dTMP biosynthetic process"/>
    <property type="evidence" value="ECO:0007669"/>
    <property type="project" value="InterPro"/>
</dbReference>
<dbReference type="InterPro" id="IPR036926">
    <property type="entry name" value="Thymidate_synth/dCMP_Mease_sf"/>
</dbReference>
<name>A0AAE1PP21_9EUCA</name>
<comment type="pathway">
    <text evidence="1">Pyrimidine metabolism; dTTP biosynthesis.</text>
</comment>
<dbReference type="PROSITE" id="PS00091">
    <property type="entry name" value="THYMIDYLATE_SYNTHASE"/>
    <property type="match status" value="1"/>
</dbReference>
<keyword evidence="5" id="KW-0489">Methyltransferase</keyword>
<dbReference type="GO" id="GO:0005829">
    <property type="term" value="C:cytosol"/>
    <property type="evidence" value="ECO:0007669"/>
    <property type="project" value="TreeGrafter"/>
</dbReference>
<dbReference type="GO" id="GO:0046653">
    <property type="term" value="P:tetrahydrofolate metabolic process"/>
    <property type="evidence" value="ECO:0007669"/>
    <property type="project" value="UniProtKB-ARBA"/>
</dbReference>
<evidence type="ECO:0000256" key="7">
    <source>
        <dbReference type="ARBA" id="ARBA00022727"/>
    </source>
</evidence>
<dbReference type="InterPro" id="IPR000398">
    <property type="entry name" value="Thymidylate_synthase"/>
</dbReference>
<accession>A0AAE1PP21</accession>
<keyword evidence="6" id="KW-0808">Transferase</keyword>
<dbReference type="GO" id="GO:0004799">
    <property type="term" value="F:thymidylate synthase activity"/>
    <property type="evidence" value="ECO:0007669"/>
    <property type="project" value="UniProtKB-EC"/>
</dbReference>
<dbReference type="PANTHER" id="PTHR11548:SF2">
    <property type="entry name" value="THYMIDYLATE SYNTHASE"/>
    <property type="match status" value="1"/>
</dbReference>
<dbReference type="EMBL" id="JAWZYT010001466">
    <property type="protein sequence ID" value="KAK4311908.1"/>
    <property type="molecule type" value="Genomic_DNA"/>
</dbReference>
<evidence type="ECO:0000313" key="14">
    <source>
        <dbReference type="Proteomes" id="UP001292094"/>
    </source>
</evidence>